<organism evidence="1 2">
    <name type="scientific">Elysia crispata</name>
    <name type="common">lettuce slug</name>
    <dbReference type="NCBI Taxonomy" id="231223"/>
    <lineage>
        <taxon>Eukaryota</taxon>
        <taxon>Metazoa</taxon>
        <taxon>Spiralia</taxon>
        <taxon>Lophotrochozoa</taxon>
        <taxon>Mollusca</taxon>
        <taxon>Gastropoda</taxon>
        <taxon>Heterobranchia</taxon>
        <taxon>Euthyneura</taxon>
        <taxon>Panpulmonata</taxon>
        <taxon>Sacoglossa</taxon>
        <taxon>Placobranchoidea</taxon>
        <taxon>Plakobranchidae</taxon>
        <taxon>Elysia</taxon>
    </lineage>
</organism>
<sequence length="136" mass="15844">MSVNEKDNLMYTQMFKRMCAKSLIVLQRQLSDFLVGGIFGGEIVEEVKEILMTAPLTNLTAERLFGDFDFDIFKRRRASFSRSSLNMFKHNKTGRWITKKIPTAAARLLEEARLHGMKMQRKSREAEKDIRLKIRA</sequence>
<gene>
    <name evidence="1" type="ORF">RRG08_004467</name>
</gene>
<evidence type="ECO:0000313" key="1">
    <source>
        <dbReference type="EMBL" id="KAK3795312.1"/>
    </source>
</evidence>
<keyword evidence="2" id="KW-1185">Reference proteome</keyword>
<dbReference type="EMBL" id="JAWDGP010001073">
    <property type="protein sequence ID" value="KAK3795312.1"/>
    <property type="molecule type" value="Genomic_DNA"/>
</dbReference>
<name>A0AAE1AYN1_9GAST</name>
<accession>A0AAE1AYN1</accession>
<protein>
    <submittedName>
        <fullName evidence="1">Uncharacterized protein</fullName>
    </submittedName>
</protein>
<dbReference type="Proteomes" id="UP001283361">
    <property type="component" value="Unassembled WGS sequence"/>
</dbReference>
<dbReference type="AlphaFoldDB" id="A0AAE1AYN1"/>
<evidence type="ECO:0000313" key="2">
    <source>
        <dbReference type="Proteomes" id="UP001283361"/>
    </source>
</evidence>
<proteinExistence type="predicted"/>
<comment type="caution">
    <text evidence="1">The sequence shown here is derived from an EMBL/GenBank/DDBJ whole genome shotgun (WGS) entry which is preliminary data.</text>
</comment>
<reference evidence="1" key="1">
    <citation type="journal article" date="2023" name="G3 (Bethesda)">
        <title>A reference genome for the long-term kleptoplast-retaining sea slug Elysia crispata morphotype clarki.</title>
        <authorList>
            <person name="Eastman K.E."/>
            <person name="Pendleton A.L."/>
            <person name="Shaikh M.A."/>
            <person name="Suttiyut T."/>
            <person name="Ogas R."/>
            <person name="Tomko P."/>
            <person name="Gavelis G."/>
            <person name="Widhalm J.R."/>
            <person name="Wisecaver J.H."/>
        </authorList>
    </citation>
    <scope>NUCLEOTIDE SEQUENCE</scope>
    <source>
        <strain evidence="1">ECLA1</strain>
    </source>
</reference>